<protein>
    <submittedName>
        <fullName evidence="1">Uncharacterized protein</fullName>
    </submittedName>
</protein>
<dbReference type="Proteomes" id="UP000000768">
    <property type="component" value="Chromosome 5"/>
</dbReference>
<proteinExistence type="predicted"/>
<reference evidence="1 2" key="1">
    <citation type="journal article" date="2009" name="Nature">
        <title>The Sorghum bicolor genome and the diversification of grasses.</title>
        <authorList>
            <person name="Paterson A.H."/>
            <person name="Bowers J.E."/>
            <person name="Bruggmann R."/>
            <person name="Dubchak I."/>
            <person name="Grimwood J."/>
            <person name="Gundlach H."/>
            <person name="Haberer G."/>
            <person name="Hellsten U."/>
            <person name="Mitros T."/>
            <person name="Poliakov A."/>
            <person name="Schmutz J."/>
            <person name="Spannagl M."/>
            <person name="Tang H."/>
            <person name="Wang X."/>
            <person name="Wicker T."/>
            <person name="Bharti A.K."/>
            <person name="Chapman J."/>
            <person name="Feltus F.A."/>
            <person name="Gowik U."/>
            <person name="Grigoriev I.V."/>
            <person name="Lyons E."/>
            <person name="Maher C.A."/>
            <person name="Martis M."/>
            <person name="Narechania A."/>
            <person name="Otillar R.P."/>
            <person name="Penning B.W."/>
            <person name="Salamov A.A."/>
            <person name="Wang Y."/>
            <person name="Zhang L."/>
            <person name="Carpita N.C."/>
            <person name="Freeling M."/>
            <person name="Gingle A.R."/>
            <person name="Hash C.T."/>
            <person name="Keller B."/>
            <person name="Klein P."/>
            <person name="Kresovich S."/>
            <person name="McCann M.C."/>
            <person name="Ming R."/>
            <person name="Peterson D.G."/>
            <person name="Mehboob-ur-Rahman"/>
            <person name="Ware D."/>
            <person name="Westhoff P."/>
            <person name="Mayer K.F."/>
            <person name="Messing J."/>
            <person name="Rokhsar D.S."/>
        </authorList>
    </citation>
    <scope>NUCLEOTIDE SEQUENCE [LARGE SCALE GENOMIC DNA]</scope>
    <source>
        <strain evidence="2">cv. BTx623</strain>
    </source>
</reference>
<keyword evidence="2" id="KW-1185">Reference proteome</keyword>
<dbReference type="InParanoid" id="A0A1B6PU77"/>
<sequence>MAAPAPGPSGSRTRWPEMATWSVPHAIMMIMNQRTDITGSFLIFGDDPEPPAGEGGAVRLLVNCYLDKTLKVNIVASPPAPPPRIG</sequence>
<name>A0A1B6PU77_SORBI</name>
<organism evidence="1 2">
    <name type="scientific">Sorghum bicolor</name>
    <name type="common">Sorghum</name>
    <name type="synonym">Sorghum vulgare</name>
    <dbReference type="NCBI Taxonomy" id="4558"/>
    <lineage>
        <taxon>Eukaryota</taxon>
        <taxon>Viridiplantae</taxon>
        <taxon>Streptophyta</taxon>
        <taxon>Embryophyta</taxon>
        <taxon>Tracheophyta</taxon>
        <taxon>Spermatophyta</taxon>
        <taxon>Magnoliopsida</taxon>
        <taxon>Liliopsida</taxon>
        <taxon>Poales</taxon>
        <taxon>Poaceae</taxon>
        <taxon>PACMAD clade</taxon>
        <taxon>Panicoideae</taxon>
        <taxon>Andropogonodae</taxon>
        <taxon>Andropogoneae</taxon>
        <taxon>Sorghinae</taxon>
        <taxon>Sorghum</taxon>
    </lineage>
</organism>
<evidence type="ECO:0000313" key="1">
    <source>
        <dbReference type="EMBL" id="KXG29222.2"/>
    </source>
</evidence>
<accession>A0A1B6PU77</accession>
<evidence type="ECO:0000313" key="2">
    <source>
        <dbReference type="Proteomes" id="UP000000768"/>
    </source>
</evidence>
<dbReference type="AlphaFoldDB" id="A0A1B6PU77"/>
<dbReference type="OMA" id="ATWRIMK"/>
<gene>
    <name evidence="1" type="ORF">SORBI_3005G151350</name>
</gene>
<dbReference type="EMBL" id="CM000764">
    <property type="protein sequence ID" value="KXG29222.2"/>
    <property type="molecule type" value="Genomic_DNA"/>
</dbReference>
<reference evidence="2" key="2">
    <citation type="journal article" date="2018" name="Plant J.">
        <title>The Sorghum bicolor reference genome: improved assembly, gene annotations, a transcriptome atlas, and signatures of genome organization.</title>
        <authorList>
            <person name="McCormick R.F."/>
            <person name="Truong S.K."/>
            <person name="Sreedasyam A."/>
            <person name="Jenkins J."/>
            <person name="Shu S."/>
            <person name="Sims D."/>
            <person name="Kennedy M."/>
            <person name="Amirebrahimi M."/>
            <person name="Weers B.D."/>
            <person name="McKinley B."/>
            <person name="Mattison A."/>
            <person name="Morishige D.T."/>
            <person name="Grimwood J."/>
            <person name="Schmutz J."/>
            <person name="Mullet J.E."/>
        </authorList>
    </citation>
    <scope>NUCLEOTIDE SEQUENCE [LARGE SCALE GENOMIC DNA]</scope>
    <source>
        <strain evidence="2">cv. BTx623</strain>
    </source>
</reference>
<dbReference type="Gramene" id="KXG29222">
    <property type="protein sequence ID" value="KXG29222"/>
    <property type="gene ID" value="SORBI_3005G151350"/>
</dbReference>